<sequence length="99" mass="11895">MAEEINISDRQRKFMCKWAAVRSKGKLRYILSRGLILGALLFGIWLIVNYYFEDKARYALYPGQWNSSHVIWLVTYVVIGFSSSFWRWKGKEDKFYYYS</sequence>
<evidence type="ECO:0000313" key="3">
    <source>
        <dbReference type="Proteomes" id="UP000621560"/>
    </source>
</evidence>
<evidence type="ECO:0000256" key="1">
    <source>
        <dbReference type="SAM" id="Phobius"/>
    </source>
</evidence>
<keyword evidence="1" id="KW-0472">Membrane</keyword>
<protein>
    <submittedName>
        <fullName evidence="2">Uncharacterized protein</fullName>
    </submittedName>
</protein>
<feature type="transmembrane region" description="Helical" evidence="1">
    <location>
        <begin position="70"/>
        <end position="88"/>
    </location>
</feature>
<feature type="transmembrane region" description="Helical" evidence="1">
    <location>
        <begin position="30"/>
        <end position="50"/>
    </location>
</feature>
<comment type="caution">
    <text evidence="2">The sequence shown here is derived from an EMBL/GenBank/DDBJ whole genome shotgun (WGS) entry which is preliminary data.</text>
</comment>
<accession>A0A927BTR3</accession>
<dbReference type="EMBL" id="JACXIZ010000015">
    <property type="protein sequence ID" value="MBD2845364.1"/>
    <property type="molecule type" value="Genomic_DNA"/>
</dbReference>
<keyword evidence="1" id="KW-0812">Transmembrane</keyword>
<gene>
    <name evidence="2" type="ORF">IDH44_09190</name>
</gene>
<organism evidence="2 3">
    <name type="scientific">Paenibacillus sabuli</name>
    <dbReference type="NCBI Taxonomy" id="2772509"/>
    <lineage>
        <taxon>Bacteria</taxon>
        <taxon>Bacillati</taxon>
        <taxon>Bacillota</taxon>
        <taxon>Bacilli</taxon>
        <taxon>Bacillales</taxon>
        <taxon>Paenibacillaceae</taxon>
        <taxon>Paenibacillus</taxon>
    </lineage>
</organism>
<evidence type="ECO:0000313" key="2">
    <source>
        <dbReference type="EMBL" id="MBD2845364.1"/>
    </source>
</evidence>
<reference evidence="2" key="1">
    <citation type="submission" date="2020-09" db="EMBL/GenBank/DDBJ databases">
        <title>A novel bacterium of genus Paenibacillus, isolated from South China Sea.</title>
        <authorList>
            <person name="Huang H."/>
            <person name="Mo K."/>
            <person name="Hu Y."/>
        </authorList>
    </citation>
    <scope>NUCLEOTIDE SEQUENCE</scope>
    <source>
        <strain evidence="2">IB182496</strain>
    </source>
</reference>
<name>A0A927BTR3_9BACL</name>
<proteinExistence type="predicted"/>
<keyword evidence="1" id="KW-1133">Transmembrane helix</keyword>
<dbReference type="AlphaFoldDB" id="A0A927BTR3"/>
<dbReference type="Proteomes" id="UP000621560">
    <property type="component" value="Unassembled WGS sequence"/>
</dbReference>
<keyword evidence="3" id="KW-1185">Reference proteome</keyword>
<dbReference type="RefSeq" id="WP_190916904.1">
    <property type="nucleotide sequence ID" value="NZ_JACXIZ010000015.1"/>
</dbReference>